<name>A0A1E7LPN6_9ACTN</name>
<evidence type="ECO:0000256" key="1">
    <source>
        <dbReference type="SAM" id="MobiDB-lite"/>
    </source>
</evidence>
<organism evidence="2 3">
    <name type="scientific">Streptomyces nanshensis</name>
    <dbReference type="NCBI Taxonomy" id="518642"/>
    <lineage>
        <taxon>Bacteria</taxon>
        <taxon>Bacillati</taxon>
        <taxon>Actinomycetota</taxon>
        <taxon>Actinomycetes</taxon>
        <taxon>Kitasatosporales</taxon>
        <taxon>Streptomycetaceae</taxon>
        <taxon>Streptomyces</taxon>
    </lineage>
</organism>
<evidence type="ECO:0000313" key="3">
    <source>
        <dbReference type="Proteomes" id="UP000175971"/>
    </source>
</evidence>
<dbReference type="AlphaFoldDB" id="A0A1E7LPN6"/>
<protein>
    <submittedName>
        <fullName evidence="2">Uncharacterized protein</fullName>
    </submittedName>
</protein>
<reference evidence="2 3" key="1">
    <citation type="journal article" date="2016" name="Front. Microbiol.">
        <title>Comparative Genomics Analysis of Streptomyces Species Reveals Their Adaptation to the Marine Environment and Their Diversity at the Genomic Level.</title>
        <authorList>
            <person name="Tian X."/>
            <person name="Zhang Z."/>
            <person name="Yang T."/>
            <person name="Chen M."/>
            <person name="Li J."/>
            <person name="Chen F."/>
            <person name="Yang J."/>
            <person name="Li W."/>
            <person name="Zhang B."/>
            <person name="Zhang Z."/>
            <person name="Wu J."/>
            <person name="Zhang C."/>
            <person name="Long L."/>
            <person name="Xiao J."/>
        </authorList>
    </citation>
    <scope>NUCLEOTIDE SEQUENCE [LARGE SCALE GENOMIC DNA]</scope>
    <source>
        <strain evidence="2 3">SCSIO M10372</strain>
    </source>
</reference>
<feature type="region of interest" description="Disordered" evidence="1">
    <location>
        <begin position="242"/>
        <end position="261"/>
    </location>
</feature>
<accession>A0A1E7LPN6</accession>
<comment type="caution">
    <text evidence="2">The sequence shown here is derived from an EMBL/GenBank/DDBJ whole genome shotgun (WGS) entry which is preliminary data.</text>
</comment>
<dbReference type="RefSeq" id="WP_070202611.1">
    <property type="nucleotide sequence ID" value="NZ_LJGZ01000094.1"/>
</dbReference>
<dbReference type="Proteomes" id="UP000175971">
    <property type="component" value="Unassembled WGS sequence"/>
</dbReference>
<evidence type="ECO:0000313" key="2">
    <source>
        <dbReference type="EMBL" id="OEV18174.1"/>
    </source>
</evidence>
<gene>
    <name evidence="2" type="ORF">AN221_23835</name>
</gene>
<keyword evidence="3" id="KW-1185">Reference proteome</keyword>
<dbReference type="EMBL" id="LJGZ01000094">
    <property type="protein sequence ID" value="OEV18174.1"/>
    <property type="molecule type" value="Genomic_DNA"/>
</dbReference>
<feature type="compositionally biased region" description="Basic and acidic residues" evidence="1">
    <location>
        <begin position="251"/>
        <end position="261"/>
    </location>
</feature>
<proteinExistence type="predicted"/>
<sequence>MHATVSDRLIVTAQTGATDDLAALRADIENVMGREITHRLVASEAQSLAAGAVMLALEGAALAIAWDKVFKVPGGETRGSGAASADDLRQTARAAVWSAVTTWDVSADNSAEFTSYAIQTAKLDAQAQAMAEAAPGVAVDAAGRYAGALRRNAGNHEAAIAEMTTRDDNKRMSPEYAEQVRAAFEGPSYINAGGDAEREASALDASDEMTPDAWAEQNGGELQPSLRFNPLELSRDAVKVRGVSTTGKGAQKSEKTPPRTWDGRAYEVSLRGAGQPYERPDSVGEFVRDVPQGQGKGNAWSETGAVVDREELHHERQAARYDAPLVLDRFTPAEREVLEAAARIDGGFTAAGRVSAAKVAEATGKAQNTVKKTAQRLNRKVAEIRAEFAN</sequence>